<feature type="domain" description="LicD/FKTN/FKRP nucleotidyltransferase" evidence="1">
    <location>
        <begin position="26"/>
        <end position="255"/>
    </location>
</feature>
<evidence type="ECO:0000313" key="3">
    <source>
        <dbReference type="Proteomes" id="UP000190935"/>
    </source>
</evidence>
<name>A0A1K1KR70_9LACO</name>
<dbReference type="PANTHER" id="PTHR43404">
    <property type="entry name" value="LIPOPOLYSACCHARIDE CHOLINEPHOSPHOTRANSFERASE LICD"/>
    <property type="match status" value="1"/>
</dbReference>
<organism evidence="2 3">
    <name type="scientific">Ligilactobacillus acidipiscis</name>
    <dbReference type="NCBI Taxonomy" id="89059"/>
    <lineage>
        <taxon>Bacteria</taxon>
        <taxon>Bacillati</taxon>
        <taxon>Bacillota</taxon>
        <taxon>Bacilli</taxon>
        <taxon>Lactobacillales</taxon>
        <taxon>Lactobacillaceae</taxon>
        <taxon>Ligilactobacillus</taxon>
    </lineage>
</organism>
<dbReference type="GeneID" id="95350109"/>
<dbReference type="Pfam" id="PF04991">
    <property type="entry name" value="LicD"/>
    <property type="match status" value="1"/>
</dbReference>
<gene>
    <name evidence="2" type="ORF">LAC1533_2002</name>
</gene>
<dbReference type="GO" id="GO:0016740">
    <property type="term" value="F:transferase activity"/>
    <property type="evidence" value="ECO:0007669"/>
    <property type="project" value="UniProtKB-KW"/>
</dbReference>
<accession>A0A1K1KR70</accession>
<dbReference type="KEGG" id="laca:LAC1533_2002"/>
<protein>
    <submittedName>
        <fullName evidence="2">Lipopolysaccharide cholinephosphotransferase LicD1</fullName>
        <ecNumber evidence="2">2.7.8.-</ecNumber>
    </submittedName>
</protein>
<reference evidence="3" key="1">
    <citation type="submission" date="2016-11" db="EMBL/GenBank/DDBJ databases">
        <authorList>
            <person name="Papadimitriou K."/>
        </authorList>
    </citation>
    <scope>NUCLEOTIDE SEQUENCE [LARGE SCALE GENOMIC DNA]</scope>
    <source>
        <strain evidence="3">ACA-DC 1533</strain>
    </source>
</reference>
<dbReference type="EC" id="2.7.8.-" evidence="2"/>
<dbReference type="EMBL" id="LT630287">
    <property type="protein sequence ID" value="SFV41425.1"/>
    <property type="molecule type" value="Genomic_DNA"/>
</dbReference>
<evidence type="ECO:0000313" key="2">
    <source>
        <dbReference type="EMBL" id="SFV41425.1"/>
    </source>
</evidence>
<keyword evidence="2" id="KW-0808">Transferase</keyword>
<dbReference type="Proteomes" id="UP000190935">
    <property type="component" value="Chromosome I"/>
</dbReference>
<dbReference type="InterPro" id="IPR052942">
    <property type="entry name" value="LPS_cholinephosphotransferase"/>
</dbReference>
<sequence>MKVDLDDRKILQNAEKSLIIKFSKFCEENNLNYFLMGGSLLGAVRHQGFIPWDDDIDVGMPRPDYEKLQKLMSQQQNKIDDFPFTTFKNSTTTEYVARLENPQVKIVDRSASIAEQRNSWMDIFPLDGMPRSPFFRKIHGYNLLRLRLMLKYSEFDRVSVNMTERPWIEKVFIKLGKIVKPEKHLDTKKCLADLDRALQRFPYQRANYVVNFMGAYKLNEMFPKKVYQGFNLYDFENLKLRGTKFYDEVLTQMYGANYMEPPSAQIKNKHFTEVVKSNER</sequence>
<proteinExistence type="predicted"/>
<evidence type="ECO:0000259" key="1">
    <source>
        <dbReference type="Pfam" id="PF04991"/>
    </source>
</evidence>
<dbReference type="InterPro" id="IPR007074">
    <property type="entry name" value="LicD/FKTN/FKRP_NTP_transf"/>
</dbReference>
<dbReference type="GO" id="GO:0009100">
    <property type="term" value="P:glycoprotein metabolic process"/>
    <property type="evidence" value="ECO:0007669"/>
    <property type="project" value="UniProtKB-ARBA"/>
</dbReference>
<dbReference type="RefSeq" id="WP_079579473.1">
    <property type="nucleotide sequence ID" value="NZ_LT630287.1"/>
</dbReference>
<dbReference type="AlphaFoldDB" id="A0A1K1KR70"/>
<dbReference type="PANTHER" id="PTHR43404:SF2">
    <property type="entry name" value="LIPOPOLYSACCHARIDE CHOLINEPHOSPHOTRANSFERASE LICD"/>
    <property type="match status" value="1"/>
</dbReference>